<name>A0A559IVE0_9BACL</name>
<dbReference type="OrthoDB" id="2574939at2"/>
<evidence type="ECO:0000313" key="2">
    <source>
        <dbReference type="EMBL" id="TVX91608.1"/>
    </source>
</evidence>
<organism evidence="2 3">
    <name type="scientific">Paenibacillus agilis</name>
    <dbReference type="NCBI Taxonomy" id="3020863"/>
    <lineage>
        <taxon>Bacteria</taxon>
        <taxon>Bacillati</taxon>
        <taxon>Bacillota</taxon>
        <taxon>Bacilli</taxon>
        <taxon>Bacillales</taxon>
        <taxon>Paenibacillaceae</taxon>
        <taxon>Paenibacillus</taxon>
    </lineage>
</organism>
<dbReference type="Pfam" id="PF18623">
    <property type="entry name" value="TnsE_C"/>
    <property type="match status" value="1"/>
</dbReference>
<evidence type="ECO:0000259" key="1">
    <source>
        <dbReference type="Pfam" id="PF18623"/>
    </source>
</evidence>
<comment type="caution">
    <text evidence="2">The sequence shown here is derived from an EMBL/GenBank/DDBJ whole genome shotgun (WGS) entry which is preliminary data.</text>
</comment>
<dbReference type="RefSeq" id="WP_144986274.1">
    <property type="nucleotide sequence ID" value="NZ_VNJK01000001.1"/>
</dbReference>
<keyword evidence="3" id="KW-1185">Reference proteome</keyword>
<sequence length="536" mass="60964">MAALTLRSWPFPEDQEAELYWFGSPYMDYKENWRIRVAFRTSSTNIKIVSYPWGTLPYLRIGQLYTNGTYDPIKPLSGSTFKLSINNLSQCIVVNSFKLPKRLIDLNKNPELGLQNIIQFKVDSLTYCIPVIEFIRAMFVNSRNMALHLLQPHGLELLVDRSEVYGDVLHFDMSARVPVKLATDSNARHLSWIYMDRRIRAMWDSVYQHLFSQAIKNSPQNPQAALKKGIPLGIDLTEIGPLQIHVRGEQFIDYILVKEIIGFSGFEHPHEKISFWHPSKKRRESTYGDKQVRLTSRADNDDYILNDESDHAKEDIHQDVLEAPPTFMHFLNAPFVTTRRQNVRQSNTGQDVIVNSGRGGKTSGALEEVSTQESVVGGDTPPIDFQTLETISASEGIGLESFFEMIQLLKQTFPVKVSMSILRIPAGRRFSVCPNGARRTCAVVQITSAVSTAYILEVARPDNWSISTLILRPSQQASFKVIEDNIKQLLEGLVHKGGHWDRKVLERCNGVSVEKLKHYQNDTAIEWASRLMSKIL</sequence>
<dbReference type="AlphaFoldDB" id="A0A559IVE0"/>
<dbReference type="EMBL" id="VNJK01000001">
    <property type="protein sequence ID" value="TVX91608.1"/>
    <property type="molecule type" value="Genomic_DNA"/>
</dbReference>
<evidence type="ECO:0000313" key="3">
    <source>
        <dbReference type="Proteomes" id="UP000318102"/>
    </source>
</evidence>
<feature type="domain" description="TnsE C-terminal" evidence="1">
    <location>
        <begin position="400"/>
        <end position="526"/>
    </location>
</feature>
<reference evidence="2 3" key="1">
    <citation type="submission" date="2019-07" db="EMBL/GenBank/DDBJ databases">
        <authorList>
            <person name="Kim J."/>
        </authorList>
    </citation>
    <scope>NUCLEOTIDE SEQUENCE [LARGE SCALE GENOMIC DNA]</scope>
    <source>
        <strain evidence="2 3">N4</strain>
    </source>
</reference>
<dbReference type="InterPro" id="IPR041419">
    <property type="entry name" value="TnsE_C"/>
</dbReference>
<proteinExistence type="predicted"/>
<accession>A0A559IVE0</accession>
<dbReference type="Proteomes" id="UP000318102">
    <property type="component" value="Unassembled WGS sequence"/>
</dbReference>
<protein>
    <recommendedName>
        <fullName evidence="1">TnsE C-terminal domain-containing protein</fullName>
    </recommendedName>
</protein>
<gene>
    <name evidence="2" type="ORF">FPZ44_00155</name>
</gene>